<keyword evidence="3" id="KW-1185">Reference proteome</keyword>
<name>A0A9W9GKW4_9EURO</name>
<reference evidence="2" key="1">
    <citation type="submission" date="2022-12" db="EMBL/GenBank/DDBJ databases">
        <authorList>
            <person name="Petersen C."/>
        </authorList>
    </citation>
    <scope>NUCLEOTIDE SEQUENCE</scope>
    <source>
        <strain evidence="2">IBT 21472</strain>
    </source>
</reference>
<feature type="compositionally biased region" description="Basic residues" evidence="1">
    <location>
        <begin position="235"/>
        <end position="249"/>
    </location>
</feature>
<dbReference type="AlphaFoldDB" id="A0A9W9GKW4"/>
<evidence type="ECO:0000313" key="2">
    <source>
        <dbReference type="EMBL" id="KAJ5321253.1"/>
    </source>
</evidence>
<evidence type="ECO:0000313" key="3">
    <source>
        <dbReference type="Proteomes" id="UP001147746"/>
    </source>
</evidence>
<dbReference type="OrthoDB" id="5876637at2759"/>
<protein>
    <recommendedName>
        <fullName evidence="4">Urease accessory protein UreD</fullName>
    </recommendedName>
</protein>
<gene>
    <name evidence="2" type="ORF">N7476_004255</name>
</gene>
<feature type="region of interest" description="Disordered" evidence="1">
    <location>
        <begin position="1"/>
        <end position="143"/>
    </location>
</feature>
<reference evidence="2" key="2">
    <citation type="journal article" date="2023" name="IMA Fungus">
        <title>Comparative genomic study of the Penicillium genus elucidates a diverse pangenome and 15 lateral gene transfer events.</title>
        <authorList>
            <person name="Petersen C."/>
            <person name="Sorensen T."/>
            <person name="Nielsen M.R."/>
            <person name="Sondergaard T.E."/>
            <person name="Sorensen J.L."/>
            <person name="Fitzpatrick D.A."/>
            <person name="Frisvad J.C."/>
            <person name="Nielsen K.L."/>
        </authorList>
    </citation>
    <scope>NUCLEOTIDE SEQUENCE</scope>
    <source>
        <strain evidence="2">IBT 21472</strain>
    </source>
</reference>
<evidence type="ECO:0000256" key="1">
    <source>
        <dbReference type="SAM" id="MobiDB-lite"/>
    </source>
</evidence>
<accession>A0A9W9GKW4</accession>
<comment type="caution">
    <text evidence="2">The sequence shown here is derived from an EMBL/GenBank/DDBJ whole genome shotgun (WGS) entry which is preliminary data.</text>
</comment>
<feature type="compositionally biased region" description="Basic residues" evidence="1">
    <location>
        <begin position="178"/>
        <end position="191"/>
    </location>
</feature>
<dbReference type="PANTHER" id="PTHR40644">
    <property type="entry name" value="UPF0653 PROTEIN C607.02C"/>
    <property type="match status" value="1"/>
</dbReference>
<organism evidence="2 3">
    <name type="scientific">Penicillium atrosanguineum</name>
    <dbReference type="NCBI Taxonomy" id="1132637"/>
    <lineage>
        <taxon>Eukaryota</taxon>
        <taxon>Fungi</taxon>
        <taxon>Dikarya</taxon>
        <taxon>Ascomycota</taxon>
        <taxon>Pezizomycotina</taxon>
        <taxon>Eurotiomycetes</taxon>
        <taxon>Eurotiomycetidae</taxon>
        <taxon>Eurotiales</taxon>
        <taxon>Aspergillaceae</taxon>
        <taxon>Penicillium</taxon>
    </lineage>
</organism>
<feature type="compositionally biased region" description="Basic and acidic residues" evidence="1">
    <location>
        <begin position="129"/>
        <end position="138"/>
    </location>
</feature>
<feature type="region of interest" description="Disordered" evidence="1">
    <location>
        <begin position="161"/>
        <end position="193"/>
    </location>
</feature>
<dbReference type="PANTHER" id="PTHR40644:SF1">
    <property type="entry name" value="UPF0653 PROTEIN C607.02C"/>
    <property type="match status" value="1"/>
</dbReference>
<feature type="region of interest" description="Disordered" evidence="1">
    <location>
        <begin position="205"/>
        <end position="291"/>
    </location>
</feature>
<evidence type="ECO:0008006" key="4">
    <source>
        <dbReference type="Google" id="ProtNLM"/>
    </source>
</evidence>
<proteinExistence type="predicted"/>
<dbReference type="EMBL" id="JAPZBO010000003">
    <property type="protein sequence ID" value="KAJ5321253.1"/>
    <property type="molecule type" value="Genomic_DNA"/>
</dbReference>
<dbReference type="Proteomes" id="UP001147746">
    <property type="component" value="Unassembled WGS sequence"/>
</dbReference>
<feature type="compositionally biased region" description="Basic and acidic residues" evidence="1">
    <location>
        <begin position="205"/>
        <end position="234"/>
    </location>
</feature>
<sequence length="348" mass="39536">MPHKHKRREQDESHFNLPPSVIAKALPVRDPNAKPKINTKNGKKPFAPKKSAPRQQHDPAKKVTGPATTRRKNAGEDDTPKAFQRLMQFRETGRRAPSGLETGEKKNKKRKREEEDKGTPQKKQTATESKPEATKEVKAVMPKILPGERLGDFAARVDREMPLSAMTKNNTKGGIKVRDHKMTKHEKHLRKLQAGWREDEIKIKEREQAETEERAAEMEEHMDTLKAWELEARGGKAKKRGTVPKKSKKKGDTGEDGAHDSGDDDPDPWAKLKKRDKERKANPFDTAKAPPELIKPREIFKIRGGAKVDVANVPNAVGSLRRREELAGERRNIVEEYRRLMAERRGQA</sequence>
<feature type="compositionally biased region" description="Basic and acidic residues" evidence="1">
    <location>
        <begin position="250"/>
        <end position="261"/>
    </location>
</feature>